<evidence type="ECO:0000313" key="2">
    <source>
        <dbReference type="EMBL" id="SVB03111.1"/>
    </source>
</evidence>
<dbReference type="PRINTS" id="PR00332">
    <property type="entry name" value="HISTRIAD"/>
</dbReference>
<dbReference type="Gene3D" id="3.30.428.10">
    <property type="entry name" value="HIT-like"/>
    <property type="match status" value="1"/>
</dbReference>
<dbReference type="PROSITE" id="PS51084">
    <property type="entry name" value="HIT_2"/>
    <property type="match status" value="1"/>
</dbReference>
<accession>A0A382AP86</accession>
<dbReference type="InterPro" id="IPR001310">
    <property type="entry name" value="Histidine_triad_HIT"/>
</dbReference>
<reference evidence="2" key="1">
    <citation type="submission" date="2018-05" db="EMBL/GenBank/DDBJ databases">
        <authorList>
            <person name="Lanie J.A."/>
            <person name="Ng W.-L."/>
            <person name="Kazmierczak K.M."/>
            <person name="Andrzejewski T.M."/>
            <person name="Davidsen T.M."/>
            <person name="Wayne K.J."/>
            <person name="Tettelin H."/>
            <person name="Glass J.I."/>
            <person name="Rusch D."/>
            <person name="Podicherti R."/>
            <person name="Tsui H.-C.T."/>
            <person name="Winkler M.E."/>
        </authorList>
    </citation>
    <scope>NUCLEOTIDE SEQUENCE</scope>
</reference>
<dbReference type="InterPro" id="IPR052908">
    <property type="entry name" value="AP-4-A_phosphorylase"/>
</dbReference>
<dbReference type="PANTHER" id="PTHR42997">
    <property type="entry name" value="HIT FAMILY HYDROLASE"/>
    <property type="match status" value="1"/>
</dbReference>
<feature type="domain" description="HIT" evidence="1">
    <location>
        <begin position="1"/>
        <end position="104"/>
    </location>
</feature>
<name>A0A382AP86_9ZZZZ</name>
<evidence type="ECO:0000259" key="1">
    <source>
        <dbReference type="PROSITE" id="PS51084"/>
    </source>
</evidence>
<dbReference type="PANTHER" id="PTHR42997:SF1">
    <property type="entry name" value="AP-4-A PHOSPHORYLASE"/>
    <property type="match status" value="1"/>
</dbReference>
<dbReference type="EMBL" id="UINC01026162">
    <property type="protein sequence ID" value="SVB03111.1"/>
    <property type="molecule type" value="Genomic_DNA"/>
</dbReference>
<proteinExistence type="predicted"/>
<dbReference type="AlphaFoldDB" id="A0A382AP86"/>
<organism evidence="2">
    <name type="scientific">marine metagenome</name>
    <dbReference type="NCBI Taxonomy" id="408172"/>
    <lineage>
        <taxon>unclassified sequences</taxon>
        <taxon>metagenomes</taxon>
        <taxon>ecological metagenomes</taxon>
    </lineage>
</organism>
<dbReference type="InterPro" id="IPR011146">
    <property type="entry name" value="HIT-like"/>
</dbReference>
<sequence length="119" mass="13421">MGSVFYEKEKIAENEYSFAVYDKYPVTEGHTLVVPKQEIADLFALSLEEYLACFKLVKQVRKILIDVYQPQGFNIGVNNSPVAGQTIPHAHIHIIPRYEGDVENPRGGIRNIIPGKGDY</sequence>
<protein>
    <recommendedName>
        <fullName evidence="1">HIT domain-containing protein</fullName>
    </recommendedName>
</protein>
<dbReference type="SUPFAM" id="SSF54197">
    <property type="entry name" value="HIT-like"/>
    <property type="match status" value="1"/>
</dbReference>
<dbReference type="InterPro" id="IPR036265">
    <property type="entry name" value="HIT-like_sf"/>
</dbReference>
<dbReference type="GO" id="GO:0003824">
    <property type="term" value="F:catalytic activity"/>
    <property type="evidence" value="ECO:0007669"/>
    <property type="project" value="InterPro"/>
</dbReference>
<gene>
    <name evidence="2" type="ORF">METZ01_LOCUS155965</name>
</gene>
<dbReference type="Pfam" id="PF01230">
    <property type="entry name" value="HIT"/>
    <property type="match status" value="1"/>
</dbReference>